<organism evidence="1 2">
    <name type="scientific">Cryptolaemus montrouzieri</name>
    <dbReference type="NCBI Taxonomy" id="559131"/>
    <lineage>
        <taxon>Eukaryota</taxon>
        <taxon>Metazoa</taxon>
        <taxon>Ecdysozoa</taxon>
        <taxon>Arthropoda</taxon>
        <taxon>Hexapoda</taxon>
        <taxon>Insecta</taxon>
        <taxon>Pterygota</taxon>
        <taxon>Neoptera</taxon>
        <taxon>Endopterygota</taxon>
        <taxon>Coleoptera</taxon>
        <taxon>Polyphaga</taxon>
        <taxon>Cucujiformia</taxon>
        <taxon>Coccinelloidea</taxon>
        <taxon>Coccinellidae</taxon>
        <taxon>Scymninae</taxon>
        <taxon>Scymnini</taxon>
        <taxon>Cryptolaemus</taxon>
    </lineage>
</organism>
<dbReference type="EMBL" id="JABFTP020000062">
    <property type="protein sequence ID" value="KAL3272489.1"/>
    <property type="molecule type" value="Genomic_DNA"/>
</dbReference>
<evidence type="ECO:0000313" key="2">
    <source>
        <dbReference type="Proteomes" id="UP001516400"/>
    </source>
</evidence>
<name>A0ABD2N1H4_9CUCU</name>
<dbReference type="Proteomes" id="UP001516400">
    <property type="component" value="Unassembled WGS sequence"/>
</dbReference>
<sequence length="136" mass="15745">MNYSIYKTSKQISVSCSTLKDFMARNENHPNNQQTVPKTGRPFGLTIALEGQLFNHIIKMQELGFGVTVQMVCRTAYRLAEHGGRQNFFGRKDKKVAGKWGWTEFKKRYNLSLRLPETFAAYPWQILKSLEIILKN</sequence>
<comment type="caution">
    <text evidence="1">The sequence shown here is derived from an EMBL/GenBank/DDBJ whole genome shotgun (WGS) entry which is preliminary data.</text>
</comment>
<reference evidence="1 2" key="1">
    <citation type="journal article" date="2021" name="BMC Biol.">
        <title>Horizontally acquired antibacterial genes associated with adaptive radiation of ladybird beetles.</title>
        <authorList>
            <person name="Li H.S."/>
            <person name="Tang X.F."/>
            <person name="Huang Y.H."/>
            <person name="Xu Z.Y."/>
            <person name="Chen M.L."/>
            <person name="Du X.Y."/>
            <person name="Qiu B.Y."/>
            <person name="Chen P.T."/>
            <person name="Zhang W."/>
            <person name="Slipinski A."/>
            <person name="Escalona H.E."/>
            <person name="Waterhouse R.M."/>
            <person name="Zwick A."/>
            <person name="Pang H."/>
        </authorList>
    </citation>
    <scope>NUCLEOTIDE SEQUENCE [LARGE SCALE GENOMIC DNA]</scope>
    <source>
        <strain evidence="1">SYSU2018</strain>
    </source>
</reference>
<keyword evidence="2" id="KW-1185">Reference proteome</keyword>
<gene>
    <name evidence="1" type="ORF">HHI36_013967</name>
</gene>
<protein>
    <submittedName>
        <fullName evidence="1">Uncharacterized protein</fullName>
    </submittedName>
</protein>
<accession>A0ABD2N1H4</accession>
<evidence type="ECO:0000313" key="1">
    <source>
        <dbReference type="EMBL" id="KAL3272489.1"/>
    </source>
</evidence>
<dbReference type="AlphaFoldDB" id="A0ABD2N1H4"/>
<proteinExistence type="predicted"/>